<keyword evidence="4" id="KW-0648">Protein biosynthesis</keyword>
<dbReference type="InterPro" id="IPR036365">
    <property type="entry name" value="PGBD-like_sf"/>
</dbReference>
<dbReference type="Pfam" id="PF01471">
    <property type="entry name" value="PG_binding_1"/>
    <property type="match status" value="2"/>
</dbReference>
<evidence type="ECO:0000256" key="2">
    <source>
        <dbReference type="SAM" id="SignalP"/>
    </source>
</evidence>
<dbReference type="OrthoDB" id="7069377at2"/>
<evidence type="ECO:0000256" key="1">
    <source>
        <dbReference type="SAM" id="MobiDB-lite"/>
    </source>
</evidence>
<protein>
    <submittedName>
        <fullName evidence="4">Translation initiation factor 3 (IF-3)</fullName>
    </submittedName>
</protein>
<dbReference type="AlphaFoldDB" id="A0A380MS90"/>
<keyword evidence="5" id="KW-1185">Reference proteome</keyword>
<evidence type="ECO:0000259" key="3">
    <source>
        <dbReference type="Pfam" id="PF01471"/>
    </source>
</evidence>
<dbReference type="Gene3D" id="1.10.101.10">
    <property type="entry name" value="PGBD-like superfamily/PGBD"/>
    <property type="match status" value="2"/>
</dbReference>
<reference evidence="4 5" key="1">
    <citation type="submission" date="2018-06" db="EMBL/GenBank/DDBJ databases">
        <authorList>
            <consortium name="Pathogen Informatics"/>
            <person name="Doyle S."/>
        </authorList>
    </citation>
    <scope>NUCLEOTIDE SEQUENCE [LARGE SCALE GENOMIC DNA]</scope>
    <source>
        <strain evidence="4 5">NCTC13337</strain>
    </source>
</reference>
<feature type="domain" description="Peptidoglycan binding-like" evidence="3">
    <location>
        <begin position="150"/>
        <end position="191"/>
    </location>
</feature>
<sequence length="458" mass="50520">MKYASQLCLLSLFGLFSTATIAAVNCKDISKSFNATRADNREILTAYAEKCPMTIKDARGFSLYDSAALHGRGELMKWLVNQHIAKEGQYSPAMIKLIQTGLRYLDIDAGVINGKLTSETKNAIKAYQKSIGQTPTGRISASWLPNFYRQLVKAMQNDFSILGYNIGAADGIIGAGTQKAMKSFREKHKVAVPDYPRVDDQLIYQLMLAQNEIQKQRLAKKREEEKAAAIAKQKALEAKKEQAKKEAERKRKEELARQEKARKAAERKAKAEADAEATRRQNALALERQRAQLQAIQQAEAQRRQAQLTTQAQQVEAQRQTQLVAQAKQAEVQRQAQLAAQAKQAEAQRQAQLAAQAKQAEAQRQAQLAAQARQAEAQRQAQLAAQAKQTSTVQKSRTGRKFNKVSGILVFGGNANTCAINGQKIEASWCQSNYPSGANKACDAVISNTGVVVSLRCK</sequence>
<feature type="chain" id="PRO_5016904712" evidence="2">
    <location>
        <begin position="23"/>
        <end position="458"/>
    </location>
</feature>
<gene>
    <name evidence="4" type="ORF">NCTC13337_01322</name>
</gene>
<dbReference type="EMBL" id="UHIC01000001">
    <property type="protein sequence ID" value="SUO95425.1"/>
    <property type="molecule type" value="Genomic_DNA"/>
</dbReference>
<feature type="signal peptide" evidence="2">
    <location>
        <begin position="1"/>
        <end position="22"/>
    </location>
</feature>
<dbReference type="InterPro" id="IPR036366">
    <property type="entry name" value="PGBDSf"/>
</dbReference>
<proteinExistence type="predicted"/>
<dbReference type="SUPFAM" id="SSF47090">
    <property type="entry name" value="PGBD-like"/>
    <property type="match status" value="2"/>
</dbReference>
<evidence type="ECO:0000313" key="5">
    <source>
        <dbReference type="Proteomes" id="UP000254601"/>
    </source>
</evidence>
<name>A0A380MS90_9GAMM</name>
<feature type="region of interest" description="Disordered" evidence="1">
    <location>
        <begin position="240"/>
        <end position="279"/>
    </location>
</feature>
<accession>A0A380MS90</accession>
<dbReference type="InterPro" id="IPR002477">
    <property type="entry name" value="Peptidoglycan-bd-like"/>
</dbReference>
<dbReference type="GO" id="GO:0003743">
    <property type="term" value="F:translation initiation factor activity"/>
    <property type="evidence" value="ECO:0007669"/>
    <property type="project" value="UniProtKB-KW"/>
</dbReference>
<organism evidence="4 5">
    <name type="scientific">Suttonella ornithocola</name>
    <dbReference type="NCBI Taxonomy" id="279832"/>
    <lineage>
        <taxon>Bacteria</taxon>
        <taxon>Pseudomonadati</taxon>
        <taxon>Pseudomonadota</taxon>
        <taxon>Gammaproteobacteria</taxon>
        <taxon>Cardiobacteriales</taxon>
        <taxon>Cardiobacteriaceae</taxon>
        <taxon>Suttonella</taxon>
    </lineage>
</organism>
<dbReference type="Proteomes" id="UP000254601">
    <property type="component" value="Unassembled WGS sequence"/>
</dbReference>
<keyword evidence="4" id="KW-0396">Initiation factor</keyword>
<dbReference type="RefSeq" id="WP_072575563.1">
    <property type="nucleotide sequence ID" value="NZ_LWHB01000012.1"/>
</dbReference>
<feature type="domain" description="Peptidoglycan binding-like" evidence="3">
    <location>
        <begin position="95"/>
        <end position="139"/>
    </location>
</feature>
<evidence type="ECO:0000313" key="4">
    <source>
        <dbReference type="EMBL" id="SUO95425.1"/>
    </source>
</evidence>
<keyword evidence="2" id="KW-0732">Signal</keyword>